<keyword evidence="3" id="KW-0812">Transmembrane</keyword>
<sequence>MAGASSAETDAQCAALVQSLNKVTACHHHLAVSLGGSADCARLREELRLTRERAHGIAASTRAALTRLLRDKEVTGERRAELERLWVSFSCCLELLEGDMRRALEISSQFPVGGARVRTGVSGTTAAVASRALSAKNVRSRDGAADEGGPEDAQALEKDVQELGTMLNEMENKVNVPRWSVVAAHEPGAELHSTASGSSVAMLTEEGARGDPCCYPGRRLVAAFCGGALLLALVLAAAVVIFS</sequence>
<keyword evidence="2" id="KW-0734">Signal transduction inhibitor</keyword>
<dbReference type="InterPro" id="IPR026512">
    <property type="entry name" value="RGS7BP/RGS9BP"/>
</dbReference>
<keyword evidence="3" id="KW-1133">Transmembrane helix</keyword>
<dbReference type="PANTHER" id="PTHR21029">
    <property type="entry name" value="R-SEVEN BINDING PROTEIN (R7BP) HOMOLOG"/>
    <property type="match status" value="1"/>
</dbReference>
<keyword evidence="3" id="KW-0472">Membrane</keyword>
<protein>
    <submittedName>
        <fullName evidence="4">Regulator of G-protein signaling 9-bindinG protein</fullName>
    </submittedName>
</protein>
<evidence type="ECO:0000256" key="1">
    <source>
        <dbReference type="ARBA" id="ARBA00007457"/>
    </source>
</evidence>
<feature type="transmembrane region" description="Helical" evidence="3">
    <location>
        <begin position="220"/>
        <end position="242"/>
    </location>
</feature>
<proteinExistence type="evidence at transcript level"/>
<accession>A0A2H5ACF1</accession>
<name>A0A2H5ACF1_MORMR</name>
<evidence type="ECO:0000256" key="3">
    <source>
        <dbReference type="SAM" id="Phobius"/>
    </source>
</evidence>
<comment type="similarity">
    <text evidence="1">Belongs to the RGS7BP/RGS9BP family.</text>
</comment>
<dbReference type="EMBL" id="MG063707">
    <property type="protein sequence ID" value="AUG68985.1"/>
    <property type="molecule type" value="mRNA"/>
</dbReference>
<evidence type="ECO:0000313" key="4">
    <source>
        <dbReference type="EMBL" id="AUG68985.1"/>
    </source>
</evidence>
<organism evidence="4">
    <name type="scientific">Mordacia mordax</name>
    <name type="common">Southern hemisphere lamprey</name>
    <dbReference type="NCBI Taxonomy" id="7755"/>
    <lineage>
        <taxon>Eukaryota</taxon>
        <taxon>Metazoa</taxon>
        <taxon>Chordata</taxon>
        <taxon>Craniata</taxon>
        <taxon>Vertebrata</taxon>
        <taxon>Cyclostomata</taxon>
        <taxon>Hyperoartia</taxon>
        <taxon>Petromyzontiformes</taxon>
        <taxon>Petromyzontidae</taxon>
        <taxon>Mordacia</taxon>
    </lineage>
</organism>
<dbReference type="AlphaFoldDB" id="A0A2H5ACF1"/>
<dbReference type="GO" id="GO:0009968">
    <property type="term" value="P:negative regulation of signal transduction"/>
    <property type="evidence" value="ECO:0007669"/>
    <property type="project" value="UniProtKB-KW"/>
</dbReference>
<reference evidence="4" key="1">
    <citation type="journal article" date="2018" name="Open Biol.">
        <title>Evolution of the shut-off steps of vertebrate phototransduction.</title>
        <authorList>
            <person name="Lamb T.D."/>
            <person name="Patel H.R."/>
            <person name="Chuah A."/>
            <person name="Hunt D.M."/>
        </authorList>
    </citation>
    <scope>NUCLEOTIDE SEQUENCE</scope>
</reference>
<evidence type="ECO:0000256" key="2">
    <source>
        <dbReference type="ARBA" id="ARBA00022700"/>
    </source>
</evidence>